<evidence type="ECO:0000256" key="1">
    <source>
        <dbReference type="SAM" id="Phobius"/>
    </source>
</evidence>
<reference evidence="2 3" key="1">
    <citation type="journal article" date="2001" name="FEMS Microbiol. Lett.">
        <title>Oceanobacillus iheyensis gen. nov., sp. nov., a deep-sea extremely halotolerant and alkaliphilic species isolated from a depth of 1050 m on the Iheya Ridge.</title>
        <authorList>
            <person name="Lu J."/>
            <person name="Nogi Y."/>
            <person name="Takami H."/>
        </authorList>
    </citation>
    <scope>NUCLEOTIDE SEQUENCE [LARGE SCALE GENOMIC DNA]</scope>
    <source>
        <strain evidence="3">DSM 14371 / CIP 107618 / JCM 11309 / KCTC 3954 / HTE831</strain>
    </source>
</reference>
<evidence type="ECO:0000313" key="3">
    <source>
        <dbReference type="Proteomes" id="UP000000822"/>
    </source>
</evidence>
<name>Q8EMG5_OCEIH</name>
<dbReference type="RefSeq" id="WP_011067279.1">
    <property type="nucleotide sequence ID" value="NC_004193.1"/>
</dbReference>
<accession>Q8EMG5</accession>
<dbReference type="KEGG" id="oih:OB2882"/>
<sequence>MNDTKGLILYFITFIIFISLGFLIVYKVLVPLVDRLGDYIVTKLLKSKIKSWSIFLIVLDIINTFIIFSLLILCLAFYKKPIIFIILLIVYVVLLLTLTRVFFEIKKLKNNNYVPFIRKTLLKFNKDKYIISRLNIIINSIPSIMVHFIVIYLLLVGIISFPNIDLSHQYFLLLVLPISAVTYIFIGTKNDNEKRVRRIIVYFGIVIVIIRQYFIEYSSIPSNDTNLEIFFIAFFIAAFIAMHSFINEIIVDYKTFKN</sequence>
<keyword evidence="1" id="KW-0472">Membrane</keyword>
<dbReference type="STRING" id="221109.gene:10735134"/>
<feature type="transmembrane region" description="Helical" evidence="1">
    <location>
        <begin position="199"/>
        <end position="215"/>
    </location>
</feature>
<keyword evidence="1" id="KW-0812">Transmembrane</keyword>
<keyword evidence="3" id="KW-1185">Reference proteome</keyword>
<reference evidence="2 3" key="2">
    <citation type="journal article" date="2002" name="Nucleic Acids Res.">
        <title>Genome sequence of Oceanobacillus iheyensis isolated from the Iheya Ridge and its unexpected adaptive capabilities to extreme environments.</title>
        <authorList>
            <person name="Takami H."/>
            <person name="Takaki Y."/>
            <person name="Uchiyama I."/>
        </authorList>
    </citation>
    <scope>NUCLEOTIDE SEQUENCE [LARGE SCALE GENOMIC DNA]</scope>
    <source>
        <strain evidence="3">DSM 14371 / CIP 107618 / JCM 11309 / KCTC 3954 / HTE831</strain>
    </source>
</reference>
<feature type="transmembrane region" description="Helical" evidence="1">
    <location>
        <begin position="84"/>
        <end position="103"/>
    </location>
</feature>
<protein>
    <submittedName>
        <fullName evidence="2">Uncharacterized protein</fullName>
    </submittedName>
</protein>
<feature type="transmembrane region" description="Helical" evidence="1">
    <location>
        <begin position="6"/>
        <end position="33"/>
    </location>
</feature>
<feature type="transmembrane region" description="Helical" evidence="1">
    <location>
        <begin position="167"/>
        <end position="187"/>
    </location>
</feature>
<dbReference type="AlphaFoldDB" id="Q8EMG5"/>
<dbReference type="HOGENOM" id="CLU_1077039_0_0_9"/>
<proteinExistence type="predicted"/>
<keyword evidence="1" id="KW-1133">Transmembrane helix</keyword>
<feature type="transmembrane region" description="Helical" evidence="1">
    <location>
        <begin position="227"/>
        <end position="246"/>
    </location>
</feature>
<feature type="transmembrane region" description="Helical" evidence="1">
    <location>
        <begin position="136"/>
        <end position="161"/>
    </location>
</feature>
<organism evidence="2 3">
    <name type="scientific">Oceanobacillus iheyensis (strain DSM 14371 / CIP 107618 / JCM 11309 / KCTC 3954 / HTE831)</name>
    <dbReference type="NCBI Taxonomy" id="221109"/>
    <lineage>
        <taxon>Bacteria</taxon>
        <taxon>Bacillati</taxon>
        <taxon>Bacillota</taxon>
        <taxon>Bacilli</taxon>
        <taxon>Bacillales</taxon>
        <taxon>Bacillaceae</taxon>
        <taxon>Oceanobacillus</taxon>
    </lineage>
</organism>
<dbReference type="Proteomes" id="UP000000822">
    <property type="component" value="Chromosome"/>
</dbReference>
<gene>
    <name evidence="2" type="ordered locus">OB2882</name>
</gene>
<feature type="transmembrane region" description="Helical" evidence="1">
    <location>
        <begin position="54"/>
        <end position="78"/>
    </location>
</feature>
<evidence type="ECO:0000313" key="2">
    <source>
        <dbReference type="EMBL" id="BAC14838.1"/>
    </source>
</evidence>
<dbReference type="EMBL" id="BA000028">
    <property type="protein sequence ID" value="BAC14838.1"/>
    <property type="molecule type" value="Genomic_DNA"/>
</dbReference>